<dbReference type="PROSITE" id="PS50280">
    <property type="entry name" value="SET"/>
    <property type="match status" value="1"/>
</dbReference>
<evidence type="ECO:0000256" key="4">
    <source>
        <dbReference type="ARBA" id="ARBA00022603"/>
    </source>
</evidence>
<accession>A0A9P7AGV8</accession>
<dbReference type="SUPFAM" id="SSF82199">
    <property type="entry name" value="SET domain"/>
    <property type="match status" value="1"/>
</dbReference>
<keyword evidence="7" id="KW-0156">Chromatin regulator</keyword>
<feature type="compositionally biased region" description="Polar residues" evidence="9">
    <location>
        <begin position="438"/>
        <end position="459"/>
    </location>
</feature>
<feature type="compositionally biased region" description="Acidic residues" evidence="9">
    <location>
        <begin position="291"/>
        <end position="309"/>
    </location>
</feature>
<sequence>MAPASATATANGSSTRARGTVLIWRPTKIMNMGDLSKDDDFLSHLLVEKLGTGTVPLLVHKMDPSRRLPKTNAEDLMQIVRRLVASKLGAQNAVRQAVDDLLALPSVRYYLKPYTQKQINAFATHASRYFELYNPAGCIEIAHTSRYSHRTGKSELCILATRSLAPGVVIIELKGSMAHLSKEEDKELKRTDLRNIDIRRDFSVIHSRQMKKNHLFLGPARFVNHDCDNNCELFREGKYITFRTLRAISVGEEITAHYGDGYFGGRNRHCLCETCEKNGRGGYAPDHFDGDVDSGGEQDAEASEDDAEVDAVTVADVNERRTRRGVYAIIQEEDSDSEESDDDDKEGEKPLANAPDASGEDEVDMELGGEASVLPANDAIVATPDPDVQPSRMTSLSAEGSASSNKGRAQEKPVISTRRQTRESSSKYSTPAPHDTLHNLSSRLRSQNLRDSVSITPSRSKGKEADKTQVKEESEARVLRARPSAVGEKLDLIGPPKREIPRGSDGRPLPTCVTCLNVLPVISVDSKVVWGLNLDSPRKGKKSKQKQECPRCMRHAAIYGQPWPARLSSQAVVAPSRDDVEASSSRRPPQKTIPAVERKHVPPVVERPLKKRKVDDGPRGEMLAKAKELFGLPKRKRGRPRKYPLPEEELPKRKRGRPRKYPVPEVPLRSQPSSPPKPPLTPSAPVIKLSAPPSSVKNSDHSPSSSRSHTRPKALAVQSQPRDSNGRFGKKSTTNGRFVRKKFGHFQNLTRTERLFRRNIKVTQWLAGRHEEDETDDEEADSQDWDQANDPETLRTGKRAASFPPEGSAPLTKKPRQLPSPFGGNDEVLDYSPSVPSGPSAYKFKGVGSSLLYHPNPTNYARRKWAPCPDDMSQDEEDSGPSLPTLESDSVGPVTPDDQTPLPIAGPSQLEHTVAEKLAQRASWRGPVHNSVLTFRPSPVNFARRRWSSISKLPLDSGPGTRRSERLNPKASFCGEDSSTKVSSVDGLHAIPTVGSRSSARVSSMSENMYIEGGAIPRAGSYTPSFDDLGEQFPILDVHRRTSFPDDGTVDSANSDDDRVVEGLLSESKEAHTGVVNEEQFSHLRVTYTAKLPAPVPWKNSRGTPMSHYLRKSASFHADDEPSSPTRFIDAGWESDCSHSTTASLIARAESGLCGHC</sequence>
<dbReference type="SMART" id="SM00384">
    <property type="entry name" value="AT_hook"/>
    <property type="match status" value="2"/>
</dbReference>
<feature type="compositionally biased region" description="Basic residues" evidence="9">
    <location>
        <begin position="633"/>
        <end position="642"/>
    </location>
</feature>
<feature type="compositionally biased region" description="Acidic residues" evidence="9">
    <location>
        <begin position="358"/>
        <end position="367"/>
    </location>
</feature>
<feature type="region of interest" description="Disordered" evidence="9">
    <location>
        <begin position="326"/>
        <end position="505"/>
    </location>
</feature>
<feature type="compositionally biased region" description="Acidic residues" evidence="9">
    <location>
        <begin position="773"/>
        <end position="789"/>
    </location>
</feature>
<dbReference type="EMBL" id="JABBWE010000072">
    <property type="protein sequence ID" value="KAG1788054.1"/>
    <property type="molecule type" value="Genomic_DNA"/>
</dbReference>
<feature type="compositionally biased region" description="Basic and acidic residues" evidence="9">
    <location>
        <begin position="613"/>
        <end position="628"/>
    </location>
</feature>
<evidence type="ECO:0000256" key="6">
    <source>
        <dbReference type="ARBA" id="ARBA00022691"/>
    </source>
</evidence>
<dbReference type="InterPro" id="IPR046341">
    <property type="entry name" value="SET_dom_sf"/>
</dbReference>
<keyword evidence="8" id="KW-0539">Nucleus</keyword>
<evidence type="ECO:0000256" key="8">
    <source>
        <dbReference type="ARBA" id="ARBA00023242"/>
    </source>
</evidence>
<keyword evidence="5" id="KW-0808">Transferase</keyword>
<feature type="compositionally biased region" description="Basic and acidic residues" evidence="9">
    <location>
        <begin position="461"/>
        <end position="478"/>
    </location>
</feature>
<organism evidence="11 12">
    <name type="scientific">Suillus plorans</name>
    <dbReference type="NCBI Taxonomy" id="116603"/>
    <lineage>
        <taxon>Eukaryota</taxon>
        <taxon>Fungi</taxon>
        <taxon>Dikarya</taxon>
        <taxon>Basidiomycota</taxon>
        <taxon>Agaricomycotina</taxon>
        <taxon>Agaricomycetes</taxon>
        <taxon>Agaricomycetidae</taxon>
        <taxon>Boletales</taxon>
        <taxon>Suillineae</taxon>
        <taxon>Suillaceae</taxon>
        <taxon>Suillus</taxon>
    </lineage>
</organism>
<dbReference type="Gene3D" id="1.10.10.1700">
    <property type="entry name" value="Histone-lysine N-methyltransferase"/>
    <property type="match status" value="1"/>
</dbReference>
<feature type="compositionally biased region" description="Pro residues" evidence="9">
    <location>
        <begin position="673"/>
        <end position="682"/>
    </location>
</feature>
<dbReference type="Gene3D" id="2.170.270.10">
    <property type="entry name" value="SET domain"/>
    <property type="match status" value="1"/>
</dbReference>
<keyword evidence="6" id="KW-0949">S-adenosyl-L-methionine</keyword>
<evidence type="ECO:0000313" key="11">
    <source>
        <dbReference type="EMBL" id="KAG1788054.1"/>
    </source>
</evidence>
<comment type="subcellular location">
    <subcellularLocation>
        <location evidence="2">Chromosome</location>
    </subcellularLocation>
    <subcellularLocation>
        <location evidence="1">Nucleus</location>
    </subcellularLocation>
</comment>
<reference evidence="11" key="1">
    <citation type="journal article" date="2020" name="New Phytol.">
        <title>Comparative genomics reveals dynamic genome evolution in host specialist ectomycorrhizal fungi.</title>
        <authorList>
            <person name="Lofgren L.A."/>
            <person name="Nguyen N.H."/>
            <person name="Vilgalys R."/>
            <person name="Ruytinx J."/>
            <person name="Liao H.L."/>
            <person name="Branco S."/>
            <person name="Kuo A."/>
            <person name="LaButti K."/>
            <person name="Lipzen A."/>
            <person name="Andreopoulos W."/>
            <person name="Pangilinan J."/>
            <person name="Riley R."/>
            <person name="Hundley H."/>
            <person name="Na H."/>
            <person name="Barry K."/>
            <person name="Grigoriev I.V."/>
            <person name="Stajich J.E."/>
            <person name="Kennedy P.G."/>
        </authorList>
    </citation>
    <scope>NUCLEOTIDE SEQUENCE</scope>
    <source>
        <strain evidence="11">S12</strain>
    </source>
</reference>
<dbReference type="GeneID" id="64605806"/>
<feature type="region of interest" description="Disordered" evidence="9">
    <location>
        <begin position="764"/>
        <end position="837"/>
    </location>
</feature>
<dbReference type="PRINTS" id="PR00929">
    <property type="entry name" value="ATHOOK"/>
</dbReference>
<feature type="region of interest" description="Disordered" evidence="9">
    <location>
        <begin position="954"/>
        <end position="979"/>
    </location>
</feature>
<feature type="compositionally biased region" description="Polar residues" evidence="9">
    <location>
        <begin position="391"/>
        <end position="407"/>
    </location>
</feature>
<evidence type="ECO:0000256" key="9">
    <source>
        <dbReference type="SAM" id="MobiDB-lite"/>
    </source>
</evidence>
<feature type="compositionally biased region" description="Acidic residues" evidence="9">
    <location>
        <begin position="331"/>
        <end position="345"/>
    </location>
</feature>
<feature type="region of interest" description="Disordered" evidence="9">
    <location>
        <begin position="574"/>
        <end position="741"/>
    </location>
</feature>
<dbReference type="GO" id="GO:0005694">
    <property type="term" value="C:chromosome"/>
    <property type="evidence" value="ECO:0007669"/>
    <property type="project" value="UniProtKB-SubCell"/>
</dbReference>
<dbReference type="PANTHER" id="PTHR12977:SF4">
    <property type="entry name" value="HISTONE-LYSINE N-METHYLTRANSFERASE KMT5B"/>
    <property type="match status" value="1"/>
</dbReference>
<evidence type="ECO:0000259" key="10">
    <source>
        <dbReference type="PROSITE" id="PS50280"/>
    </source>
</evidence>
<keyword evidence="3" id="KW-0158">Chromosome</keyword>
<feature type="region of interest" description="Disordered" evidence="9">
    <location>
        <begin position="864"/>
        <end position="906"/>
    </location>
</feature>
<dbReference type="Proteomes" id="UP000719766">
    <property type="component" value="Unassembled WGS sequence"/>
</dbReference>
<keyword evidence="12" id="KW-1185">Reference proteome</keyword>
<dbReference type="CDD" id="cd10524">
    <property type="entry name" value="SET_Suv4-20-like"/>
    <property type="match status" value="1"/>
</dbReference>
<evidence type="ECO:0000256" key="5">
    <source>
        <dbReference type="ARBA" id="ARBA00022679"/>
    </source>
</evidence>
<dbReference type="GO" id="GO:0032259">
    <property type="term" value="P:methylation"/>
    <property type="evidence" value="ECO:0007669"/>
    <property type="project" value="UniProtKB-KW"/>
</dbReference>
<comment type="caution">
    <text evidence="11">The sequence shown here is derived from an EMBL/GenBank/DDBJ whole genome shotgun (WGS) entry which is preliminary data.</text>
</comment>
<dbReference type="RefSeq" id="XP_041155340.1">
    <property type="nucleotide sequence ID" value="XM_041312042.1"/>
</dbReference>
<dbReference type="SMART" id="SM00317">
    <property type="entry name" value="SET"/>
    <property type="match status" value="1"/>
</dbReference>
<dbReference type="AlphaFoldDB" id="A0A9P7AGV8"/>
<evidence type="ECO:0000256" key="2">
    <source>
        <dbReference type="ARBA" id="ARBA00004286"/>
    </source>
</evidence>
<evidence type="ECO:0000256" key="3">
    <source>
        <dbReference type="ARBA" id="ARBA00022454"/>
    </source>
</evidence>
<keyword evidence="4" id="KW-0489">Methyltransferase</keyword>
<dbReference type="InterPro" id="IPR039977">
    <property type="entry name" value="Suv4-20/Set9"/>
</dbReference>
<gene>
    <name evidence="11" type="ORF">HD556DRAFT_922908</name>
</gene>
<feature type="domain" description="SET" evidence="10">
    <location>
        <begin position="137"/>
        <end position="259"/>
    </location>
</feature>
<evidence type="ECO:0000256" key="1">
    <source>
        <dbReference type="ARBA" id="ARBA00004123"/>
    </source>
</evidence>
<dbReference type="Pfam" id="PF00856">
    <property type="entry name" value="SET"/>
    <property type="match status" value="1"/>
</dbReference>
<dbReference type="PANTHER" id="PTHR12977">
    <property type="entry name" value="SUPPRESSOR OF VARIEGATION 4-20-RELATED"/>
    <property type="match status" value="1"/>
</dbReference>
<dbReference type="GO" id="GO:0042799">
    <property type="term" value="F:histone H4K20 methyltransferase activity"/>
    <property type="evidence" value="ECO:0007669"/>
    <property type="project" value="TreeGrafter"/>
</dbReference>
<dbReference type="GO" id="GO:0003677">
    <property type="term" value="F:DNA binding"/>
    <property type="evidence" value="ECO:0007669"/>
    <property type="project" value="InterPro"/>
</dbReference>
<proteinExistence type="predicted"/>
<dbReference type="OrthoDB" id="6627536at2759"/>
<feature type="compositionally biased region" description="Basic and acidic residues" evidence="9">
    <location>
        <begin position="488"/>
        <end position="505"/>
    </location>
</feature>
<dbReference type="InterPro" id="IPR041938">
    <property type="entry name" value="Hist-Lys_N-MTase_N"/>
</dbReference>
<dbReference type="InterPro" id="IPR001214">
    <property type="entry name" value="SET_dom"/>
</dbReference>
<feature type="region of interest" description="Disordered" evidence="9">
    <location>
        <begin position="282"/>
        <end position="314"/>
    </location>
</feature>
<protein>
    <recommendedName>
        <fullName evidence="10">SET domain-containing protein</fullName>
    </recommendedName>
</protein>
<evidence type="ECO:0000313" key="12">
    <source>
        <dbReference type="Proteomes" id="UP000719766"/>
    </source>
</evidence>
<dbReference type="InterPro" id="IPR017956">
    <property type="entry name" value="AT_hook_DNA-bd_motif"/>
</dbReference>
<name>A0A9P7AGV8_9AGAM</name>
<dbReference type="GO" id="GO:0005634">
    <property type="term" value="C:nucleus"/>
    <property type="evidence" value="ECO:0007669"/>
    <property type="project" value="UniProtKB-SubCell"/>
</dbReference>
<evidence type="ECO:0000256" key="7">
    <source>
        <dbReference type="ARBA" id="ARBA00022853"/>
    </source>
</evidence>